<dbReference type="RefSeq" id="WP_343840319.1">
    <property type="nucleotide sequence ID" value="NZ_BAAAEI010000001.1"/>
</dbReference>
<evidence type="ECO:0000313" key="4">
    <source>
        <dbReference type="Proteomes" id="UP001501757"/>
    </source>
</evidence>
<proteinExistence type="predicted"/>
<accession>A0ABP3G9G9</accession>
<comment type="caution">
    <text evidence="3">The sequence shown here is derived from an EMBL/GenBank/DDBJ whole genome shotgun (WGS) entry which is preliminary data.</text>
</comment>
<dbReference type="Pfam" id="PF07589">
    <property type="entry name" value="PEP-CTERM"/>
    <property type="match status" value="1"/>
</dbReference>
<evidence type="ECO:0000256" key="1">
    <source>
        <dbReference type="SAM" id="SignalP"/>
    </source>
</evidence>
<gene>
    <name evidence="3" type="ORF">GCM10009092_00740</name>
</gene>
<evidence type="ECO:0000313" key="3">
    <source>
        <dbReference type="EMBL" id="GAA0340076.1"/>
    </source>
</evidence>
<name>A0ABP3G9G9_9ALTE</name>
<dbReference type="Gene3D" id="2.60.120.260">
    <property type="entry name" value="Galactose-binding domain-like"/>
    <property type="match status" value="1"/>
</dbReference>
<keyword evidence="1" id="KW-0732">Signal</keyword>
<sequence>MLKSKLLKTFVVFSGLSMAGAQASILNGSFEQDPGTNPIVMNDSTWVAPDPNIPFAGLVGADEGKRWGVFSGLSDWNVVGGAGIEANASGNIAGFNAYDGNYYVEMDTHFDYQNPTNSNTTIYQEVTGLTVGQQYELSFAYASRTTLANDNGVSIFWGDDVANLFDTSVMDVDTDGTALAWRIISLKLTATAEDMLLGFGSFGTEAYDVMYKGNRYYNPESNGKGGMLDAISLNAVDVPEPASLGILALGLLGLGAARRKAK</sequence>
<feature type="signal peptide" evidence="1">
    <location>
        <begin position="1"/>
        <end position="23"/>
    </location>
</feature>
<evidence type="ECO:0000259" key="2">
    <source>
        <dbReference type="Pfam" id="PF07589"/>
    </source>
</evidence>
<reference evidence="4" key="1">
    <citation type="journal article" date="2019" name="Int. J. Syst. Evol. Microbiol.">
        <title>The Global Catalogue of Microorganisms (GCM) 10K type strain sequencing project: providing services to taxonomists for standard genome sequencing and annotation.</title>
        <authorList>
            <consortium name="The Broad Institute Genomics Platform"/>
            <consortium name="The Broad Institute Genome Sequencing Center for Infectious Disease"/>
            <person name="Wu L."/>
            <person name="Ma J."/>
        </authorList>
    </citation>
    <scope>NUCLEOTIDE SEQUENCE [LARGE SCALE GENOMIC DNA]</scope>
    <source>
        <strain evidence="4">JCM 13378</strain>
    </source>
</reference>
<dbReference type="Proteomes" id="UP001501757">
    <property type="component" value="Unassembled WGS sequence"/>
</dbReference>
<feature type="domain" description="Ice-binding protein C-terminal" evidence="2">
    <location>
        <begin position="237"/>
        <end position="259"/>
    </location>
</feature>
<organism evidence="3 4">
    <name type="scientific">Bowmanella denitrificans</name>
    <dbReference type="NCBI Taxonomy" id="366582"/>
    <lineage>
        <taxon>Bacteria</taxon>
        <taxon>Pseudomonadati</taxon>
        <taxon>Pseudomonadota</taxon>
        <taxon>Gammaproteobacteria</taxon>
        <taxon>Alteromonadales</taxon>
        <taxon>Alteromonadaceae</taxon>
        <taxon>Bowmanella</taxon>
    </lineage>
</organism>
<feature type="chain" id="PRO_5046925163" description="Ice-binding protein C-terminal domain-containing protein" evidence="1">
    <location>
        <begin position="24"/>
        <end position="262"/>
    </location>
</feature>
<dbReference type="EMBL" id="BAAAEI010000001">
    <property type="protein sequence ID" value="GAA0340076.1"/>
    <property type="molecule type" value="Genomic_DNA"/>
</dbReference>
<dbReference type="NCBIfam" id="TIGR02595">
    <property type="entry name" value="PEP_CTERM"/>
    <property type="match status" value="1"/>
</dbReference>
<dbReference type="InterPro" id="IPR013424">
    <property type="entry name" value="Ice-binding_C"/>
</dbReference>
<keyword evidence="4" id="KW-1185">Reference proteome</keyword>
<protein>
    <recommendedName>
        <fullName evidence="2">Ice-binding protein C-terminal domain-containing protein</fullName>
    </recommendedName>
</protein>